<dbReference type="AlphaFoldDB" id="A0A7J6D2U0"/>
<gene>
    <name evidence="2" type="ORF">G5714_006074</name>
</gene>
<organism evidence="2 3">
    <name type="scientific">Onychostoma macrolepis</name>
    <dbReference type="NCBI Taxonomy" id="369639"/>
    <lineage>
        <taxon>Eukaryota</taxon>
        <taxon>Metazoa</taxon>
        <taxon>Chordata</taxon>
        <taxon>Craniata</taxon>
        <taxon>Vertebrata</taxon>
        <taxon>Euteleostomi</taxon>
        <taxon>Actinopterygii</taxon>
        <taxon>Neopterygii</taxon>
        <taxon>Teleostei</taxon>
        <taxon>Ostariophysi</taxon>
        <taxon>Cypriniformes</taxon>
        <taxon>Cyprinidae</taxon>
        <taxon>Acrossocheilinae</taxon>
        <taxon>Onychostoma</taxon>
    </lineage>
</organism>
<evidence type="ECO:0000313" key="2">
    <source>
        <dbReference type="EMBL" id="KAF4113529.1"/>
    </source>
</evidence>
<accession>A0A7J6D2U0</accession>
<proteinExistence type="predicted"/>
<feature type="region of interest" description="Disordered" evidence="1">
    <location>
        <begin position="89"/>
        <end position="119"/>
    </location>
</feature>
<comment type="caution">
    <text evidence="2">The sequence shown here is derived from an EMBL/GenBank/DDBJ whole genome shotgun (WGS) entry which is preliminary data.</text>
</comment>
<dbReference type="Proteomes" id="UP000579812">
    <property type="component" value="Unassembled WGS sequence"/>
</dbReference>
<reference evidence="2 3" key="1">
    <citation type="submission" date="2020-04" db="EMBL/GenBank/DDBJ databases">
        <title>Chromosome-level genome assembly of a cyprinid fish Onychostoma macrolepis by integration of Nanopore Sequencing, Bionano and Hi-C technology.</title>
        <authorList>
            <person name="Wang D."/>
        </authorList>
    </citation>
    <scope>NUCLEOTIDE SEQUENCE [LARGE SCALE GENOMIC DNA]</scope>
    <source>
        <strain evidence="2">SWU-2019</strain>
        <tissue evidence="2">Muscle</tissue>
    </source>
</reference>
<dbReference type="EMBL" id="JAAMOB010000005">
    <property type="protein sequence ID" value="KAF4113529.1"/>
    <property type="molecule type" value="Genomic_DNA"/>
</dbReference>
<feature type="compositionally biased region" description="Polar residues" evidence="1">
    <location>
        <begin position="10"/>
        <end position="21"/>
    </location>
</feature>
<keyword evidence="3" id="KW-1185">Reference proteome</keyword>
<name>A0A7J6D2U0_9TELE</name>
<protein>
    <submittedName>
        <fullName evidence="2">Uncharacterized protein</fullName>
    </submittedName>
</protein>
<feature type="compositionally biased region" description="Polar residues" evidence="1">
    <location>
        <begin position="89"/>
        <end position="98"/>
    </location>
</feature>
<evidence type="ECO:0000256" key="1">
    <source>
        <dbReference type="SAM" id="MobiDB-lite"/>
    </source>
</evidence>
<feature type="region of interest" description="Disordered" evidence="1">
    <location>
        <begin position="10"/>
        <end position="35"/>
    </location>
</feature>
<sequence length="119" mass="13084">MDERICVLPATSTEPVTTVPTNDPEPKFPCESDQGCEPATAIPAGVLVEFDSGEDWLIDWDTEIMPPTLLHPALCHSCFPVQPSKTLFSRVKPTSRSTAKPAGRFTPQPYDDSRQQQSP</sequence>
<evidence type="ECO:0000313" key="3">
    <source>
        <dbReference type="Proteomes" id="UP000579812"/>
    </source>
</evidence>